<keyword evidence="2" id="KW-1185">Reference proteome</keyword>
<protein>
    <submittedName>
        <fullName evidence="1">Complex I assembly factor TIMMDC1, mitochondrial-like</fullName>
    </submittedName>
</protein>
<name>A0AAD8G8Y2_ACIOX</name>
<organism evidence="1 2">
    <name type="scientific">Acipenser oxyrinchus oxyrinchus</name>
    <dbReference type="NCBI Taxonomy" id="40147"/>
    <lineage>
        <taxon>Eukaryota</taxon>
        <taxon>Metazoa</taxon>
        <taxon>Chordata</taxon>
        <taxon>Craniata</taxon>
        <taxon>Vertebrata</taxon>
        <taxon>Euteleostomi</taxon>
        <taxon>Actinopterygii</taxon>
        <taxon>Chondrostei</taxon>
        <taxon>Acipenseriformes</taxon>
        <taxon>Acipenseridae</taxon>
        <taxon>Acipenser</taxon>
    </lineage>
</organism>
<dbReference type="EMBL" id="JAGXEW010000007">
    <property type="protein sequence ID" value="KAK1169883.1"/>
    <property type="molecule type" value="Genomic_DNA"/>
</dbReference>
<reference evidence="1" key="1">
    <citation type="submission" date="2022-02" db="EMBL/GenBank/DDBJ databases">
        <title>Atlantic sturgeon de novo genome assembly.</title>
        <authorList>
            <person name="Stock M."/>
            <person name="Klopp C."/>
            <person name="Guiguen Y."/>
            <person name="Cabau C."/>
            <person name="Parinello H."/>
            <person name="Santidrian Yebra-Pimentel E."/>
            <person name="Kuhl H."/>
            <person name="Dirks R.P."/>
            <person name="Guessner J."/>
            <person name="Wuertz S."/>
            <person name="Du K."/>
            <person name="Schartl M."/>
        </authorList>
    </citation>
    <scope>NUCLEOTIDE SEQUENCE</scope>
    <source>
        <strain evidence="1">STURGEONOMICS-FGT-2020</strain>
        <tissue evidence="1">Whole blood</tissue>
    </source>
</reference>
<evidence type="ECO:0000313" key="2">
    <source>
        <dbReference type="Proteomes" id="UP001230051"/>
    </source>
</evidence>
<accession>A0AAD8G8Y2</accession>
<dbReference type="AlphaFoldDB" id="A0AAD8G8Y2"/>
<evidence type="ECO:0000313" key="1">
    <source>
        <dbReference type="EMBL" id="KAK1169883.1"/>
    </source>
</evidence>
<proteinExistence type="predicted"/>
<comment type="caution">
    <text evidence="1">The sequence shown here is derived from an EMBL/GenBank/DDBJ whole genome shotgun (WGS) entry which is preliminary data.</text>
</comment>
<sequence>MYELKLAEWSARLHVTEGLIGEMDIKIEENSTESDLETIEELLNLPRTTWGLWQEIKPVTSEMKRLHQK</sequence>
<dbReference type="Proteomes" id="UP001230051">
    <property type="component" value="Unassembled WGS sequence"/>
</dbReference>
<gene>
    <name evidence="1" type="ORF">AOXY_G8778</name>
</gene>